<evidence type="ECO:0000256" key="1">
    <source>
        <dbReference type="ARBA" id="ARBA00004429"/>
    </source>
</evidence>
<comment type="similarity">
    <text evidence="8">Belongs to the binding-protein-dependent transport system permease family.</text>
</comment>
<keyword evidence="3" id="KW-1003">Cell membrane</keyword>
<feature type="transmembrane region" description="Helical" evidence="8">
    <location>
        <begin position="320"/>
        <end position="343"/>
    </location>
</feature>
<gene>
    <name evidence="10" type="ORF">CSA25_06660</name>
</gene>
<sequence>MQPAAMTLPRSFRYPVFFLFFMIVLLPVCYLFGSAFFAGSGNIVGRLHSVFESRQWTLIGNSLFIGIGTTCFCFITGVPYAFLCLRTHLKFRKLFIWIYIIPLLIPPYIHAIAWGHLAAFSETYLFFDIHGKLGVICVLTCSYFPFMVLTTISALKGIDRNMEEAALMNQGKGYTLWKVTLPLAMPNMISGAVLVFVFSIINVSVPDFFRVKVYPLEIFIQFSAFYDDLAAASLSLPMIGLAYVLIICRHAYLKDKSFVQISAGQNKHIRFELGKYRIPALIFCIFSIGCSVILPVFVLLGVAGPFSTYIEAAVTSMHQILYSLILACLGSALTMILGGLTAYIMVRTADFVSNVLWFCVFLPLAVPATAFAIGLIGVWNRGVIDVVYSSSVIILFGYIARFFPFAVIIFLSGLAQIGRNLEEAAVMAGASTMKVLGKIVFPLLKQYVAAVSFIIFILSFAELGTTLLIIPPGRETIPIKIYNLMHYGADQRVAALCVILVGIILVTSAFFLLWYRKFAATVQDVQ</sequence>
<feature type="transmembrane region" description="Helical" evidence="8">
    <location>
        <begin position="176"/>
        <end position="201"/>
    </location>
</feature>
<dbReference type="Proteomes" id="UP000231203">
    <property type="component" value="Unassembled WGS sequence"/>
</dbReference>
<dbReference type="Gene3D" id="1.10.3720.10">
    <property type="entry name" value="MetI-like"/>
    <property type="match status" value="2"/>
</dbReference>
<comment type="caution">
    <text evidence="10">The sequence shown here is derived from an EMBL/GenBank/DDBJ whole genome shotgun (WGS) entry which is preliminary data.</text>
</comment>
<feature type="transmembrane region" description="Helical" evidence="8">
    <location>
        <begin position="447"/>
        <end position="472"/>
    </location>
</feature>
<evidence type="ECO:0000313" key="11">
    <source>
        <dbReference type="Proteomes" id="UP000231203"/>
    </source>
</evidence>
<feature type="transmembrane region" description="Helical" evidence="8">
    <location>
        <begin position="493"/>
        <end position="515"/>
    </location>
</feature>
<feature type="transmembrane region" description="Helical" evidence="8">
    <location>
        <begin position="58"/>
        <end position="82"/>
    </location>
</feature>
<evidence type="ECO:0000256" key="6">
    <source>
        <dbReference type="ARBA" id="ARBA00022989"/>
    </source>
</evidence>
<feature type="domain" description="ABC transmembrane type-1" evidence="9">
    <location>
        <begin position="320"/>
        <end position="511"/>
    </location>
</feature>
<evidence type="ECO:0000313" key="10">
    <source>
        <dbReference type="EMBL" id="PIE62097.1"/>
    </source>
</evidence>
<evidence type="ECO:0000256" key="4">
    <source>
        <dbReference type="ARBA" id="ARBA00022519"/>
    </source>
</evidence>
<keyword evidence="2 8" id="KW-0813">Transport</keyword>
<evidence type="ECO:0000256" key="2">
    <source>
        <dbReference type="ARBA" id="ARBA00022448"/>
    </source>
</evidence>
<evidence type="ECO:0000256" key="5">
    <source>
        <dbReference type="ARBA" id="ARBA00022692"/>
    </source>
</evidence>
<dbReference type="PANTHER" id="PTHR43357:SF3">
    <property type="entry name" value="FE(3+)-TRANSPORT SYSTEM PERMEASE PROTEIN FBPB 2"/>
    <property type="match status" value="1"/>
</dbReference>
<evidence type="ECO:0000256" key="7">
    <source>
        <dbReference type="ARBA" id="ARBA00023136"/>
    </source>
</evidence>
<feature type="transmembrane region" description="Helical" evidence="8">
    <location>
        <begin position="355"/>
        <end position="379"/>
    </location>
</feature>
<dbReference type="AlphaFoldDB" id="A0A2G6MPS1"/>
<feature type="transmembrane region" description="Helical" evidence="8">
    <location>
        <begin position="391"/>
        <end position="412"/>
    </location>
</feature>
<dbReference type="PANTHER" id="PTHR43357">
    <property type="entry name" value="INNER MEMBRANE ABC TRANSPORTER PERMEASE PROTEIN YDCV"/>
    <property type="match status" value="1"/>
</dbReference>
<dbReference type="GO" id="GO:0005886">
    <property type="term" value="C:plasma membrane"/>
    <property type="evidence" value="ECO:0007669"/>
    <property type="project" value="UniProtKB-SubCell"/>
</dbReference>
<protein>
    <recommendedName>
        <fullName evidence="9">ABC transmembrane type-1 domain-containing protein</fullName>
    </recommendedName>
</protein>
<dbReference type="EMBL" id="PDTI01000063">
    <property type="protein sequence ID" value="PIE62097.1"/>
    <property type="molecule type" value="Genomic_DNA"/>
</dbReference>
<keyword evidence="6 8" id="KW-1133">Transmembrane helix</keyword>
<dbReference type="InterPro" id="IPR035906">
    <property type="entry name" value="MetI-like_sf"/>
</dbReference>
<reference evidence="10 11" key="1">
    <citation type="submission" date="2017-10" db="EMBL/GenBank/DDBJ databases">
        <title>Novel microbial diversity and functional potential in the marine mammal oral microbiome.</title>
        <authorList>
            <person name="Dudek N.K."/>
            <person name="Sun C.L."/>
            <person name="Burstein D."/>
            <person name="Kantor R.S."/>
            <person name="Aliaga Goltsman D.S."/>
            <person name="Bik E.M."/>
            <person name="Thomas B.C."/>
            <person name="Banfield J.F."/>
            <person name="Relman D.A."/>
        </authorList>
    </citation>
    <scope>NUCLEOTIDE SEQUENCE [LARGE SCALE GENOMIC DNA]</scope>
    <source>
        <strain evidence="10">DOLJORAL78_47_202</strain>
    </source>
</reference>
<dbReference type="PROSITE" id="PS50928">
    <property type="entry name" value="ABC_TM1"/>
    <property type="match status" value="2"/>
</dbReference>
<keyword evidence="7 8" id="KW-0472">Membrane</keyword>
<comment type="subcellular location">
    <subcellularLocation>
        <location evidence="1">Cell inner membrane</location>
        <topology evidence="1">Multi-pass membrane protein</topology>
    </subcellularLocation>
    <subcellularLocation>
        <location evidence="8">Cell membrane</location>
        <topology evidence="8">Multi-pass membrane protein</topology>
    </subcellularLocation>
</comment>
<feature type="transmembrane region" description="Helical" evidence="8">
    <location>
        <begin position="133"/>
        <end position="155"/>
    </location>
</feature>
<feature type="transmembrane region" description="Helical" evidence="8">
    <location>
        <begin position="94"/>
        <end position="113"/>
    </location>
</feature>
<feature type="domain" description="ABC transmembrane type-1" evidence="9">
    <location>
        <begin position="59"/>
        <end position="247"/>
    </location>
</feature>
<dbReference type="GO" id="GO:0055085">
    <property type="term" value="P:transmembrane transport"/>
    <property type="evidence" value="ECO:0007669"/>
    <property type="project" value="InterPro"/>
</dbReference>
<feature type="transmembrane region" description="Helical" evidence="8">
    <location>
        <begin position="280"/>
        <end position="300"/>
    </location>
</feature>
<feature type="transmembrane region" description="Helical" evidence="8">
    <location>
        <begin position="229"/>
        <end position="248"/>
    </location>
</feature>
<organism evidence="10 11">
    <name type="scientific">Desulfobacter postgatei</name>
    <dbReference type="NCBI Taxonomy" id="2293"/>
    <lineage>
        <taxon>Bacteria</taxon>
        <taxon>Pseudomonadati</taxon>
        <taxon>Thermodesulfobacteriota</taxon>
        <taxon>Desulfobacteria</taxon>
        <taxon>Desulfobacterales</taxon>
        <taxon>Desulfobacteraceae</taxon>
        <taxon>Desulfobacter</taxon>
    </lineage>
</organism>
<evidence type="ECO:0000256" key="3">
    <source>
        <dbReference type="ARBA" id="ARBA00022475"/>
    </source>
</evidence>
<evidence type="ECO:0000259" key="9">
    <source>
        <dbReference type="PROSITE" id="PS50928"/>
    </source>
</evidence>
<proteinExistence type="inferred from homology"/>
<dbReference type="InterPro" id="IPR000515">
    <property type="entry name" value="MetI-like"/>
</dbReference>
<keyword evidence="4" id="KW-0997">Cell inner membrane</keyword>
<keyword evidence="5 8" id="KW-0812">Transmembrane</keyword>
<dbReference type="CDD" id="cd06261">
    <property type="entry name" value="TM_PBP2"/>
    <property type="match status" value="2"/>
</dbReference>
<accession>A0A2G6MPS1</accession>
<evidence type="ECO:0000256" key="8">
    <source>
        <dbReference type="RuleBase" id="RU363032"/>
    </source>
</evidence>
<name>A0A2G6MPS1_9BACT</name>
<dbReference type="SUPFAM" id="SSF161098">
    <property type="entry name" value="MetI-like"/>
    <property type="match status" value="2"/>
</dbReference>
<dbReference type="Pfam" id="PF00528">
    <property type="entry name" value="BPD_transp_1"/>
    <property type="match status" value="2"/>
</dbReference>
<feature type="transmembrane region" description="Helical" evidence="8">
    <location>
        <begin position="12"/>
        <end position="38"/>
    </location>
</feature>